<protein>
    <recommendedName>
        <fullName evidence="3">CopG family transcriptional regulator</fullName>
    </recommendedName>
</protein>
<reference evidence="1 2" key="1">
    <citation type="submission" date="2020-02" db="EMBL/GenBank/DDBJ databases">
        <title>Shewanella WXL01 sp. nov., a marine bacterium isolated from green algae in Luhuitou Fringing Reef (Northern South China Sea).</title>
        <authorList>
            <person name="Wang X."/>
        </authorList>
    </citation>
    <scope>NUCLEOTIDE SEQUENCE [LARGE SCALE GENOMIC DNA]</scope>
    <source>
        <strain evidence="1 2">MCCC 1A01895</strain>
    </source>
</reference>
<keyword evidence="2" id="KW-1185">Reference proteome</keyword>
<name>A0ABS5I3J6_9GAMM</name>
<gene>
    <name evidence="1" type="ORF">G3R48_11450</name>
</gene>
<evidence type="ECO:0000313" key="2">
    <source>
        <dbReference type="Proteomes" id="UP000811844"/>
    </source>
</evidence>
<accession>A0ABS5I3J6</accession>
<dbReference type="EMBL" id="JAAIKR010000011">
    <property type="protein sequence ID" value="MBR9728591.1"/>
    <property type="molecule type" value="Genomic_DNA"/>
</dbReference>
<proteinExistence type="predicted"/>
<evidence type="ECO:0000313" key="1">
    <source>
        <dbReference type="EMBL" id="MBR9728591.1"/>
    </source>
</evidence>
<comment type="caution">
    <text evidence="1">The sequence shown here is derived from an EMBL/GenBank/DDBJ whole genome shotgun (WGS) entry which is preliminary data.</text>
</comment>
<dbReference type="RefSeq" id="WP_153666010.1">
    <property type="nucleotide sequence ID" value="NZ_JAAIKR010000011.1"/>
</dbReference>
<sequence>MNRAQHTRKGEYLTYDNIFDAIDEEKAAFLKGDSDLLIAVRDILAEGKISNSAEHQFALKRIEQLWGGGQA</sequence>
<organism evidence="1 2">
    <name type="scientific">Shewanella intestini</name>
    <dbReference type="NCBI Taxonomy" id="2017544"/>
    <lineage>
        <taxon>Bacteria</taxon>
        <taxon>Pseudomonadati</taxon>
        <taxon>Pseudomonadota</taxon>
        <taxon>Gammaproteobacteria</taxon>
        <taxon>Alteromonadales</taxon>
        <taxon>Shewanellaceae</taxon>
        <taxon>Shewanella</taxon>
    </lineage>
</organism>
<evidence type="ECO:0008006" key="3">
    <source>
        <dbReference type="Google" id="ProtNLM"/>
    </source>
</evidence>
<dbReference type="Proteomes" id="UP000811844">
    <property type="component" value="Unassembled WGS sequence"/>
</dbReference>